<gene>
    <name evidence="1" type="ORF">MILVUS5_LOCUS5072</name>
</gene>
<proteinExistence type="predicted"/>
<comment type="caution">
    <text evidence="1">The sequence shown here is derived from an EMBL/GenBank/DDBJ whole genome shotgun (WGS) entry which is preliminary data.</text>
</comment>
<evidence type="ECO:0000313" key="2">
    <source>
        <dbReference type="Proteomes" id="UP001177021"/>
    </source>
</evidence>
<reference evidence="1" key="1">
    <citation type="submission" date="2023-10" db="EMBL/GenBank/DDBJ databases">
        <authorList>
            <person name="Rodriguez Cubillos JULIANA M."/>
            <person name="De Vega J."/>
        </authorList>
    </citation>
    <scope>NUCLEOTIDE SEQUENCE</scope>
</reference>
<organism evidence="1 2">
    <name type="scientific">Trifolium pratense</name>
    <name type="common">Red clover</name>
    <dbReference type="NCBI Taxonomy" id="57577"/>
    <lineage>
        <taxon>Eukaryota</taxon>
        <taxon>Viridiplantae</taxon>
        <taxon>Streptophyta</taxon>
        <taxon>Embryophyta</taxon>
        <taxon>Tracheophyta</taxon>
        <taxon>Spermatophyta</taxon>
        <taxon>Magnoliopsida</taxon>
        <taxon>eudicotyledons</taxon>
        <taxon>Gunneridae</taxon>
        <taxon>Pentapetalae</taxon>
        <taxon>rosids</taxon>
        <taxon>fabids</taxon>
        <taxon>Fabales</taxon>
        <taxon>Fabaceae</taxon>
        <taxon>Papilionoideae</taxon>
        <taxon>50 kb inversion clade</taxon>
        <taxon>NPAAA clade</taxon>
        <taxon>Hologalegina</taxon>
        <taxon>IRL clade</taxon>
        <taxon>Trifolieae</taxon>
        <taxon>Trifolium</taxon>
    </lineage>
</organism>
<protein>
    <submittedName>
        <fullName evidence="1">Uncharacterized protein</fullName>
    </submittedName>
</protein>
<dbReference type="EMBL" id="CASHSV030000002">
    <property type="protein sequence ID" value="CAJ2634080.1"/>
    <property type="molecule type" value="Genomic_DNA"/>
</dbReference>
<evidence type="ECO:0000313" key="1">
    <source>
        <dbReference type="EMBL" id="CAJ2634080.1"/>
    </source>
</evidence>
<sequence>MDSKKAIFILALGLFALVLLISSEVLGRDLTEISSKTKMKVVEQTNNVNDTKYLAGEAVVVQTKEDNTHA</sequence>
<name>A0ACB0IQ14_TRIPR</name>
<dbReference type="Proteomes" id="UP001177021">
    <property type="component" value="Unassembled WGS sequence"/>
</dbReference>
<keyword evidence="2" id="KW-1185">Reference proteome</keyword>
<accession>A0ACB0IQ14</accession>